<dbReference type="InterPro" id="IPR043761">
    <property type="entry name" value="DUF5707"/>
</dbReference>
<proteinExistence type="predicted"/>
<reference evidence="1 2" key="1">
    <citation type="journal article" date="2019" name="Int. J. Syst. Evol. Microbiol.">
        <title>Streptomyces cyaneochromogenes sp. nov., a blue pigment-producing actinomycete from manganese-contaminated soil.</title>
        <authorList>
            <person name="Tang X."/>
            <person name="Zhao J."/>
            <person name="Li K."/>
            <person name="Chen Z."/>
            <person name="Sun Y."/>
            <person name="Gao J."/>
        </authorList>
    </citation>
    <scope>NUCLEOTIDE SEQUENCE [LARGE SCALE GENOMIC DNA]</scope>
    <source>
        <strain evidence="1 2">MK-45</strain>
    </source>
</reference>
<dbReference type="RefSeq" id="WP_126396217.1">
    <property type="nucleotide sequence ID" value="NZ_CP034539.1"/>
</dbReference>
<dbReference type="Proteomes" id="UP000280298">
    <property type="component" value="Chromosome"/>
</dbReference>
<protein>
    <submittedName>
        <fullName evidence="1">Uncharacterized protein</fullName>
    </submittedName>
</protein>
<evidence type="ECO:0000313" key="1">
    <source>
        <dbReference type="EMBL" id="AZQ38560.1"/>
    </source>
</evidence>
<dbReference type="AlphaFoldDB" id="A0A3Q9EYX3"/>
<dbReference type="EMBL" id="CP034539">
    <property type="protein sequence ID" value="AZQ38560.1"/>
    <property type="molecule type" value="Genomic_DNA"/>
</dbReference>
<evidence type="ECO:0000313" key="2">
    <source>
        <dbReference type="Proteomes" id="UP000280298"/>
    </source>
</evidence>
<organism evidence="1 2">
    <name type="scientific">Streptomyces cyaneochromogenes</name>
    <dbReference type="NCBI Taxonomy" id="2496836"/>
    <lineage>
        <taxon>Bacteria</taxon>
        <taxon>Bacillati</taxon>
        <taxon>Actinomycetota</taxon>
        <taxon>Actinomycetes</taxon>
        <taxon>Kitasatosporales</taxon>
        <taxon>Streptomycetaceae</taxon>
        <taxon>Streptomyces</taxon>
    </lineage>
</organism>
<dbReference type="Pfam" id="PF18968">
    <property type="entry name" value="DUF5707"/>
    <property type="match status" value="1"/>
</dbReference>
<keyword evidence="2" id="KW-1185">Reference proteome</keyword>
<gene>
    <name evidence="1" type="ORF">EJ357_38125</name>
</gene>
<sequence>MSRRIILGSAAALVVLGGAGAFVLAYAGEQPPALENSTARYTAPAGDREGSLTFTTEVTAASGVKSLKVLAWPADGPFAKNGLTEKELAAAESATCNPAGEDTARCTYKVTVNAADASESEHGRWHVATLATAEDGDTAFDDKTATFTIG</sequence>
<accession>A0A3Q9EYX3</accession>
<name>A0A3Q9EYX3_9ACTN</name>
<dbReference type="KEGG" id="scya:EJ357_38125"/>
<dbReference type="OrthoDB" id="4329576at2"/>